<dbReference type="EMBL" id="VGIR01000015">
    <property type="protein sequence ID" value="MBM3330973.1"/>
    <property type="molecule type" value="Genomic_DNA"/>
</dbReference>
<dbReference type="PANTHER" id="PTHR34293">
    <property type="entry name" value="HTH-TYPE TRANSCRIPTIONAL REGULATOR TRMBL2"/>
    <property type="match status" value="1"/>
</dbReference>
<comment type="caution">
    <text evidence="3">The sequence shown here is derived from an EMBL/GenBank/DDBJ whole genome shotgun (WGS) entry which is preliminary data.</text>
</comment>
<dbReference type="InterPro" id="IPR002831">
    <property type="entry name" value="Tscrpt_reg_TrmB_N"/>
</dbReference>
<dbReference type="InterPro" id="IPR051797">
    <property type="entry name" value="TrmB-like"/>
</dbReference>
<evidence type="ECO:0000313" key="3">
    <source>
        <dbReference type="EMBL" id="MBM3330973.1"/>
    </source>
</evidence>
<dbReference type="Pfam" id="PF01978">
    <property type="entry name" value="TrmB"/>
    <property type="match status" value="1"/>
</dbReference>
<proteinExistence type="predicted"/>
<feature type="domain" description="Transcription regulator TrmB C-terminal" evidence="2">
    <location>
        <begin position="115"/>
        <end position="244"/>
    </location>
</feature>
<protein>
    <recommendedName>
        <fullName evidence="5">TrmB family transcriptional regulator</fullName>
    </recommendedName>
</protein>
<organism evidence="3 4">
    <name type="scientific">candidate division WOR-3 bacterium</name>
    <dbReference type="NCBI Taxonomy" id="2052148"/>
    <lineage>
        <taxon>Bacteria</taxon>
        <taxon>Bacteria division WOR-3</taxon>
    </lineage>
</organism>
<reference evidence="3" key="1">
    <citation type="submission" date="2019-03" db="EMBL/GenBank/DDBJ databases">
        <title>Lake Tanganyika Metagenome-Assembled Genomes (MAGs).</title>
        <authorList>
            <person name="Tran P."/>
        </authorList>
    </citation>
    <scope>NUCLEOTIDE SEQUENCE</scope>
    <source>
        <strain evidence="3">K_DeepCast_150m_m2_040</strain>
    </source>
</reference>
<evidence type="ECO:0000313" key="4">
    <source>
        <dbReference type="Proteomes" id="UP000779900"/>
    </source>
</evidence>
<accession>A0A938BTJ7</accession>
<evidence type="ECO:0008006" key="5">
    <source>
        <dbReference type="Google" id="ProtNLM"/>
    </source>
</evidence>
<gene>
    <name evidence="3" type="ORF">FJY68_03870</name>
</gene>
<dbReference type="SUPFAM" id="SSF46785">
    <property type="entry name" value="Winged helix' DNA-binding domain"/>
    <property type="match status" value="1"/>
</dbReference>
<name>A0A938BTJ7_UNCW3</name>
<dbReference type="InterPro" id="IPR021586">
    <property type="entry name" value="Tscrpt_reg_TrmB_C"/>
</dbReference>
<dbReference type="InterPro" id="IPR036390">
    <property type="entry name" value="WH_DNA-bd_sf"/>
</dbReference>
<sequence length="308" mass="34847">MKESVIDHLTELGFSGAEAAVYVALLQEPKATGYRIARLAGKPVPNTYKALDALHKKGAIIVDETGRGRTYTALPVSEFFDGMKRRLDTMRGHLEEELKGLAAGGVEGGIYQLTTPDQVYGRARTLLREAKRVALVDIFPTPLDHLRGDLEAAAKRGVQIWALTYLPGEIKGCEVIAPKKPALHLEIWKADWMNIIVDSREALYSLLKKDGAGVHRAVWIKDPYLAMQAFSGAFHEFIFDRASQLIWSGKSKEELGVELRNLSRRYVTDDTFYEVQRAWVDMDKVREMRRRADREEATYRRKAAKEKK</sequence>
<dbReference type="PANTHER" id="PTHR34293:SF1">
    <property type="entry name" value="HTH-TYPE TRANSCRIPTIONAL REGULATOR TRMBL2"/>
    <property type="match status" value="1"/>
</dbReference>
<evidence type="ECO:0000259" key="1">
    <source>
        <dbReference type="Pfam" id="PF01978"/>
    </source>
</evidence>
<evidence type="ECO:0000259" key="2">
    <source>
        <dbReference type="Pfam" id="PF11495"/>
    </source>
</evidence>
<dbReference type="Pfam" id="PF11495">
    <property type="entry name" value="Regulator_TrmB"/>
    <property type="match status" value="1"/>
</dbReference>
<dbReference type="Gene3D" id="1.10.10.10">
    <property type="entry name" value="Winged helix-like DNA-binding domain superfamily/Winged helix DNA-binding domain"/>
    <property type="match status" value="1"/>
</dbReference>
<dbReference type="InterPro" id="IPR036388">
    <property type="entry name" value="WH-like_DNA-bd_sf"/>
</dbReference>
<dbReference type="Proteomes" id="UP000779900">
    <property type="component" value="Unassembled WGS sequence"/>
</dbReference>
<feature type="domain" description="Transcription regulator TrmB N-terminal" evidence="1">
    <location>
        <begin position="9"/>
        <end position="76"/>
    </location>
</feature>
<dbReference type="AlphaFoldDB" id="A0A938BTJ7"/>